<evidence type="ECO:0008006" key="6">
    <source>
        <dbReference type="Google" id="ProtNLM"/>
    </source>
</evidence>
<evidence type="ECO:0000256" key="1">
    <source>
        <dbReference type="ARBA" id="ARBA00022737"/>
    </source>
</evidence>
<evidence type="ECO:0000313" key="5">
    <source>
        <dbReference type="Proteomes" id="UP001470230"/>
    </source>
</evidence>
<dbReference type="PROSITE" id="PS50297">
    <property type="entry name" value="ANK_REP_REGION"/>
    <property type="match status" value="1"/>
</dbReference>
<name>A0ABR2H9Q8_9EUKA</name>
<dbReference type="InterPro" id="IPR036770">
    <property type="entry name" value="Ankyrin_rpt-contain_sf"/>
</dbReference>
<dbReference type="SUPFAM" id="SSF48403">
    <property type="entry name" value="Ankyrin repeat"/>
    <property type="match status" value="1"/>
</dbReference>
<dbReference type="Proteomes" id="UP001470230">
    <property type="component" value="Unassembled WGS sequence"/>
</dbReference>
<evidence type="ECO:0000256" key="2">
    <source>
        <dbReference type="ARBA" id="ARBA00023043"/>
    </source>
</evidence>
<sequence length="558" mass="64263">MTEQISASLKDILKYCEEHEAVQKAILNYLDGTNNEQNPDADSQNLANFVSELNKNNILHDEQEIDELLRMISHIGSNYHRFPDFFPKIFNLLNVIKEDISKFYTNEEIFSIFLNIEPIAIFLRDNNLLNFDDDVNYIIKNPDNQGICQYFNPENKTNEVEYQQAGENHNILCKLIRLDQTEDFANFIEENHINLDSIIPPSPFETNSYLKSHKDTNLIQYAVFCGSINVFRYIAEKDLDLLNETVWEYAIHGDGPEIIDFLKEISIPPPKDNFSKCLKLSVINYQKEITDILRNELITTTNETNSEENEPNPPKKHYLDPLLKTAVYSHNITQIKELIEKVPENGINELFQVACKTGFHKIVKALVNLPVIKINDCISKSVLHKACINGDIVTVKQLIAVPSTNINLQSMKELKDGVHYFDGLTPLEYAIQYGHNKIVELLLQQDQIDVNQNSRWRGNFPLNIAAIYGNVKAMDLLLKHPQIDVNVRSNDIYQIKKDLNLSDGRQSPLHNACINNHIEIVRMLLNHPGINPNIQNWQDKKPSECTTNQEIKELFNHD</sequence>
<dbReference type="PANTHER" id="PTHR24180">
    <property type="entry name" value="CYCLIN-DEPENDENT KINASE INHIBITOR 2C-RELATED"/>
    <property type="match status" value="1"/>
</dbReference>
<keyword evidence="5" id="KW-1185">Reference proteome</keyword>
<accession>A0ABR2H9Q8</accession>
<keyword evidence="1" id="KW-0677">Repeat</keyword>
<comment type="caution">
    <text evidence="4">The sequence shown here is derived from an EMBL/GenBank/DDBJ whole genome shotgun (WGS) entry which is preliminary data.</text>
</comment>
<evidence type="ECO:0000313" key="4">
    <source>
        <dbReference type="EMBL" id="KAK8842656.1"/>
    </source>
</evidence>
<proteinExistence type="predicted"/>
<protein>
    <recommendedName>
        <fullName evidence="6">DUF3447 domain-containing protein</fullName>
    </recommendedName>
</protein>
<keyword evidence="2 3" id="KW-0040">ANK repeat</keyword>
<evidence type="ECO:0000256" key="3">
    <source>
        <dbReference type="PROSITE-ProRule" id="PRU00023"/>
    </source>
</evidence>
<dbReference type="InterPro" id="IPR002110">
    <property type="entry name" value="Ankyrin_rpt"/>
</dbReference>
<dbReference type="EMBL" id="JAPFFF010000037">
    <property type="protein sequence ID" value="KAK8842656.1"/>
    <property type="molecule type" value="Genomic_DNA"/>
</dbReference>
<dbReference type="Gene3D" id="1.25.40.20">
    <property type="entry name" value="Ankyrin repeat-containing domain"/>
    <property type="match status" value="1"/>
</dbReference>
<dbReference type="InterPro" id="IPR051637">
    <property type="entry name" value="Ank_repeat_dom-contain_49"/>
</dbReference>
<feature type="repeat" description="ANK" evidence="3">
    <location>
        <begin position="422"/>
        <end position="444"/>
    </location>
</feature>
<dbReference type="PANTHER" id="PTHR24180:SF45">
    <property type="entry name" value="POLY [ADP-RIBOSE] POLYMERASE TANKYRASE"/>
    <property type="match status" value="1"/>
</dbReference>
<dbReference type="Pfam" id="PF13606">
    <property type="entry name" value="Ank_3"/>
    <property type="match status" value="1"/>
</dbReference>
<gene>
    <name evidence="4" type="ORF">M9Y10_025516</name>
</gene>
<dbReference type="PROSITE" id="PS50088">
    <property type="entry name" value="ANK_REPEAT"/>
    <property type="match status" value="1"/>
</dbReference>
<dbReference type="Pfam" id="PF12796">
    <property type="entry name" value="Ank_2"/>
    <property type="match status" value="1"/>
</dbReference>
<reference evidence="4 5" key="1">
    <citation type="submission" date="2024-04" db="EMBL/GenBank/DDBJ databases">
        <title>Tritrichomonas musculus Genome.</title>
        <authorList>
            <person name="Alves-Ferreira E."/>
            <person name="Grigg M."/>
            <person name="Lorenzi H."/>
            <person name="Galac M."/>
        </authorList>
    </citation>
    <scope>NUCLEOTIDE SEQUENCE [LARGE SCALE GENOMIC DNA]</scope>
    <source>
        <strain evidence="4 5">EAF2021</strain>
    </source>
</reference>
<dbReference type="SMART" id="SM00248">
    <property type="entry name" value="ANK"/>
    <property type="match status" value="6"/>
</dbReference>
<organism evidence="4 5">
    <name type="scientific">Tritrichomonas musculus</name>
    <dbReference type="NCBI Taxonomy" id="1915356"/>
    <lineage>
        <taxon>Eukaryota</taxon>
        <taxon>Metamonada</taxon>
        <taxon>Parabasalia</taxon>
        <taxon>Tritrichomonadida</taxon>
        <taxon>Tritrichomonadidae</taxon>
        <taxon>Tritrichomonas</taxon>
    </lineage>
</organism>